<dbReference type="EnsemblBacteria" id="CAL42594">
    <property type="protein sequence ID" value="CAL42594"/>
    <property type="gene ID" value="FP0488"/>
</dbReference>
<dbReference type="STRING" id="402612.FP0488"/>
<dbReference type="KEGG" id="fps:FP0488"/>
<organism evidence="1 2">
    <name type="scientific">Flavobacterium psychrophilum (strain ATCC 49511 / DSM 21280 / CIP 103535 / JIP02/86)</name>
    <dbReference type="NCBI Taxonomy" id="402612"/>
    <lineage>
        <taxon>Bacteria</taxon>
        <taxon>Pseudomonadati</taxon>
        <taxon>Bacteroidota</taxon>
        <taxon>Flavobacteriia</taxon>
        <taxon>Flavobacteriales</taxon>
        <taxon>Flavobacteriaceae</taxon>
        <taxon>Flavobacterium</taxon>
    </lineage>
</organism>
<name>A6GWX1_FLAPJ</name>
<reference evidence="1 2" key="1">
    <citation type="journal article" date="2007" name="Nat. Biotechnol.">
        <title>Complete genome sequence of the fish pathogen Flavobacterium psychrophilum.</title>
        <authorList>
            <person name="Duchaud E."/>
            <person name="Boussaha M."/>
            <person name="Loux V."/>
            <person name="Bernardet J.F."/>
            <person name="Michel C."/>
            <person name="Kerouault B."/>
            <person name="Mondot S."/>
            <person name="Nicolas P."/>
            <person name="Bossy R."/>
            <person name="Caron C."/>
            <person name="Bessieres P."/>
            <person name="Gibrat J.F."/>
            <person name="Claverol S."/>
            <person name="Dumetz F."/>
            <person name="Le Henaff M."/>
            <person name="Benmansour A."/>
        </authorList>
    </citation>
    <scope>NUCLEOTIDE SEQUENCE [LARGE SCALE GENOMIC DNA]</scope>
    <source>
        <strain evidence="2">ATCC 49511 / DSM 21280 / CIP 103535 / JIP02/86</strain>
    </source>
</reference>
<dbReference type="AlphaFoldDB" id="A6GWX1"/>
<evidence type="ECO:0000313" key="1">
    <source>
        <dbReference type="EMBL" id="CAL42594.1"/>
    </source>
</evidence>
<dbReference type="EMBL" id="AM398681">
    <property type="protein sequence ID" value="CAL42594.1"/>
    <property type="molecule type" value="Genomic_DNA"/>
</dbReference>
<proteinExistence type="predicted"/>
<evidence type="ECO:0000313" key="2">
    <source>
        <dbReference type="Proteomes" id="UP000006394"/>
    </source>
</evidence>
<dbReference type="RefSeq" id="WP_011962652.1">
    <property type="nucleotide sequence ID" value="NC_009613.3"/>
</dbReference>
<gene>
    <name evidence="1" type="ordered locus">FP0488</name>
</gene>
<dbReference type="PATRIC" id="fig|402612.5.peg.499"/>
<dbReference type="OrthoDB" id="9988680at2"/>
<keyword evidence="2" id="KW-1185">Reference proteome</keyword>
<protein>
    <submittedName>
        <fullName evidence="1">Uncharacterized protein</fullName>
    </submittedName>
</protein>
<accession>A6GWX1</accession>
<dbReference type="Proteomes" id="UP000006394">
    <property type="component" value="Chromosome"/>
</dbReference>
<dbReference type="HOGENOM" id="CLU_178394_0_0_10"/>
<sequence>MMSKNAEIIAEILSEQVGKLEKLVTKQSEQTKEFLNSIERAETLSIKTDRLEEIIAHWNTLFEKQKQALQTLQKKQDTIPQSV</sequence>